<keyword evidence="3" id="KW-0539">Nucleus</keyword>
<dbReference type="SUPFAM" id="SSF57701">
    <property type="entry name" value="Zn2/Cys6 DNA-binding domain"/>
    <property type="match status" value="1"/>
</dbReference>
<dbReference type="CDD" id="cd12148">
    <property type="entry name" value="fungal_TF_MHR"/>
    <property type="match status" value="1"/>
</dbReference>
<reference evidence="8" key="2">
    <citation type="submission" date="2015-01" db="EMBL/GenBank/DDBJ databases">
        <title>Evolutionary Origins and Diversification of the Mycorrhizal Mutualists.</title>
        <authorList>
            <consortium name="DOE Joint Genome Institute"/>
            <consortium name="Mycorrhizal Genomics Consortium"/>
            <person name="Kohler A."/>
            <person name="Kuo A."/>
            <person name="Nagy L.G."/>
            <person name="Floudas D."/>
            <person name="Copeland A."/>
            <person name="Barry K.W."/>
            <person name="Cichocki N."/>
            <person name="Veneault-Fourrey C."/>
            <person name="LaButti K."/>
            <person name="Lindquist E.A."/>
            <person name="Lipzen A."/>
            <person name="Lundell T."/>
            <person name="Morin E."/>
            <person name="Murat C."/>
            <person name="Riley R."/>
            <person name="Ohm R."/>
            <person name="Sun H."/>
            <person name="Tunlid A."/>
            <person name="Henrissat B."/>
            <person name="Grigoriev I.V."/>
            <person name="Hibbett D.S."/>
            <person name="Martin F."/>
        </authorList>
    </citation>
    <scope>NUCLEOTIDE SEQUENCE [LARGE SCALE GENOMIC DNA]</scope>
    <source>
        <strain evidence="8">441</strain>
    </source>
</reference>
<dbReference type="PANTHER" id="PTHR31001">
    <property type="entry name" value="UNCHARACTERIZED TRANSCRIPTIONAL REGULATORY PROTEIN"/>
    <property type="match status" value="1"/>
</dbReference>
<feature type="domain" description="Zn(2)-C6 fungal-type" evidence="5">
    <location>
        <begin position="27"/>
        <end position="56"/>
    </location>
</feature>
<dbReference type="Proteomes" id="UP000054018">
    <property type="component" value="Unassembled WGS sequence"/>
</dbReference>
<dbReference type="EMBL" id="KN833788">
    <property type="protein sequence ID" value="KIK19233.1"/>
    <property type="molecule type" value="Genomic_DNA"/>
</dbReference>
<dbReference type="HOGENOM" id="CLU_007340_4_1_1"/>
<dbReference type="CDD" id="cd00067">
    <property type="entry name" value="GAL4"/>
    <property type="match status" value="1"/>
</dbReference>
<evidence type="ECO:0000259" key="5">
    <source>
        <dbReference type="PROSITE" id="PS50048"/>
    </source>
</evidence>
<dbReference type="InterPro" id="IPR036864">
    <property type="entry name" value="Zn2-C6_fun-type_DNA-bd_sf"/>
</dbReference>
<dbReference type="SMART" id="SM00906">
    <property type="entry name" value="Fungal_trans"/>
    <property type="match status" value="1"/>
</dbReference>
<feature type="region of interest" description="Disordered" evidence="4">
    <location>
        <begin position="94"/>
        <end position="122"/>
    </location>
</feature>
<dbReference type="GO" id="GO:0005634">
    <property type="term" value="C:nucleus"/>
    <property type="evidence" value="ECO:0007669"/>
    <property type="project" value="UniProtKB-SubCell"/>
</dbReference>
<dbReference type="AlphaFoldDB" id="A0A0C9ZGX4"/>
<sequence>MSAAAEGSASTPGAESTASGSRKVGLSCAECRRSKLKCDRTFPCQSCVRRGCSAICPNGTLAATKGNKVLMAHAQRLTDQVKSMAEKIKQLEQALANAEERSDSTKQTPTLGESSRLSDGPPDIHELFDTEGHIHEATDALGSLSIGQFGQVRYHGESAGSEYFQQLLTPSSISRPASTSPRDLDLPVEITELCNAYPFGLRENPYTKYIFLPCIPSRELALHLVGLYYEKVAWMRVICNPIVRNDFMSGIIDILYGRSGHPNLDRIHSHTLSVFFILLALGALSDSEPSAMRTAELYSALARAALCLDSIFNEATCSTVQALLLTTRFTYEQERPNNEERWLLTGLCVRVGQIVKRDSAGWSLDPEEVQRRRVLFWELFSFDAWSSIVIGRPPALSINHIDCKFPEDNDIVIIPSGSAEMGWYNWKFRYAASCMSACVSHAFNTRQPSYPMVLELDRKIRNVVVPSHLQAPPGALEVACAWSSDSKKAMQQYCALFLRESNLLHLHRGYFAQAIKESPDDPLKHKFSRSVTAAYHSSRQLVSNLKSLYTVHPGPVGRQQWFWSSFFSSCVVLGALAAETPRCSYAQNASKELNDALALYEQVPEARRSPTTLTALQKLRHRTTAAMAAMQAGSLPLRVSHDPSSPDELEVLKGRKSIITNSSPSNSPPMRSSPYLYTTLSHSSEEFTEQLGLAPQPPLMNYMGPQFDSESSGPSAHYTAGATTSDRFGGGFTFFDPNVGSQMVSLPEYITHPASVDPSRSRQLGVSARHPQRQQFHQSQRPVVAPDAAVEQSQNREEVWQQFVHHLNMSRDT</sequence>
<dbReference type="PROSITE" id="PS00463">
    <property type="entry name" value="ZN2_CY6_FUNGAL_1"/>
    <property type="match status" value="1"/>
</dbReference>
<dbReference type="GO" id="GO:0003677">
    <property type="term" value="F:DNA binding"/>
    <property type="evidence" value="ECO:0007669"/>
    <property type="project" value="InterPro"/>
</dbReference>
<comment type="subcellular location">
    <subcellularLocation>
        <location evidence="1">Nucleus</location>
    </subcellularLocation>
</comment>
<dbReference type="Gene3D" id="4.10.240.10">
    <property type="entry name" value="Zn(2)-C6 fungal-type DNA-binding domain"/>
    <property type="match status" value="1"/>
</dbReference>
<evidence type="ECO:0000259" key="6">
    <source>
        <dbReference type="PROSITE" id="PS51379"/>
    </source>
</evidence>
<dbReference type="SMART" id="SM00066">
    <property type="entry name" value="GAL4"/>
    <property type="match status" value="1"/>
</dbReference>
<dbReference type="InterPro" id="IPR001138">
    <property type="entry name" value="Zn2Cys6_DnaBD"/>
</dbReference>
<feature type="compositionally biased region" description="Polar residues" evidence="4">
    <location>
        <begin position="105"/>
        <end position="117"/>
    </location>
</feature>
<dbReference type="InterPro" id="IPR050613">
    <property type="entry name" value="Sec_Metabolite_Reg"/>
</dbReference>
<proteinExistence type="predicted"/>
<evidence type="ECO:0000256" key="2">
    <source>
        <dbReference type="ARBA" id="ARBA00022723"/>
    </source>
</evidence>
<evidence type="ECO:0008006" key="9">
    <source>
        <dbReference type="Google" id="ProtNLM"/>
    </source>
</evidence>
<dbReference type="Pfam" id="PF00172">
    <property type="entry name" value="Zn_clus"/>
    <property type="match status" value="1"/>
</dbReference>
<dbReference type="InterPro" id="IPR017896">
    <property type="entry name" value="4Fe4S_Fe-S-bd"/>
</dbReference>
<protein>
    <recommendedName>
        <fullName evidence="9">Zn(2)-C6 fungal-type domain-containing protein</fullName>
    </recommendedName>
</protein>
<dbReference type="GO" id="GO:0000981">
    <property type="term" value="F:DNA-binding transcription factor activity, RNA polymerase II-specific"/>
    <property type="evidence" value="ECO:0007669"/>
    <property type="project" value="InterPro"/>
</dbReference>
<feature type="region of interest" description="Disordered" evidence="4">
    <location>
        <begin position="1"/>
        <end position="20"/>
    </location>
</feature>
<feature type="compositionally biased region" description="Polar residues" evidence="4">
    <location>
        <begin position="8"/>
        <end position="20"/>
    </location>
</feature>
<evidence type="ECO:0000256" key="4">
    <source>
        <dbReference type="SAM" id="MobiDB-lite"/>
    </source>
</evidence>
<keyword evidence="2" id="KW-0479">Metal-binding</keyword>
<dbReference type="Pfam" id="PF04082">
    <property type="entry name" value="Fungal_trans"/>
    <property type="match status" value="1"/>
</dbReference>
<dbReference type="PROSITE" id="PS51379">
    <property type="entry name" value="4FE4S_FER_2"/>
    <property type="match status" value="1"/>
</dbReference>
<dbReference type="GO" id="GO:0008270">
    <property type="term" value="F:zinc ion binding"/>
    <property type="evidence" value="ECO:0007669"/>
    <property type="project" value="InterPro"/>
</dbReference>
<feature type="domain" description="4Fe-4S ferredoxin-type" evidence="6">
    <location>
        <begin position="34"/>
        <end position="66"/>
    </location>
</feature>
<name>A0A0C9ZGX4_9AGAM</name>
<reference evidence="7 8" key="1">
    <citation type="submission" date="2014-04" db="EMBL/GenBank/DDBJ databases">
        <authorList>
            <consortium name="DOE Joint Genome Institute"/>
            <person name="Kuo A."/>
            <person name="Kohler A."/>
            <person name="Costa M.D."/>
            <person name="Nagy L.G."/>
            <person name="Floudas D."/>
            <person name="Copeland A."/>
            <person name="Barry K.W."/>
            <person name="Cichocki N."/>
            <person name="Veneault-Fourrey C."/>
            <person name="LaButti K."/>
            <person name="Lindquist E.A."/>
            <person name="Lipzen A."/>
            <person name="Lundell T."/>
            <person name="Morin E."/>
            <person name="Murat C."/>
            <person name="Sun H."/>
            <person name="Tunlid A."/>
            <person name="Henrissat B."/>
            <person name="Grigoriev I.V."/>
            <person name="Hibbett D.S."/>
            <person name="Martin F."/>
            <person name="Nordberg H.P."/>
            <person name="Cantor M.N."/>
            <person name="Hua S.X."/>
        </authorList>
    </citation>
    <scope>NUCLEOTIDE SEQUENCE [LARGE SCALE GENOMIC DNA]</scope>
    <source>
        <strain evidence="7 8">441</strain>
    </source>
</reference>
<evidence type="ECO:0000313" key="8">
    <source>
        <dbReference type="Proteomes" id="UP000054018"/>
    </source>
</evidence>
<organism evidence="7 8">
    <name type="scientific">Pisolithus microcarpus 441</name>
    <dbReference type="NCBI Taxonomy" id="765257"/>
    <lineage>
        <taxon>Eukaryota</taxon>
        <taxon>Fungi</taxon>
        <taxon>Dikarya</taxon>
        <taxon>Basidiomycota</taxon>
        <taxon>Agaricomycotina</taxon>
        <taxon>Agaricomycetes</taxon>
        <taxon>Agaricomycetidae</taxon>
        <taxon>Boletales</taxon>
        <taxon>Sclerodermatineae</taxon>
        <taxon>Pisolithaceae</taxon>
        <taxon>Pisolithus</taxon>
    </lineage>
</organism>
<evidence type="ECO:0000256" key="1">
    <source>
        <dbReference type="ARBA" id="ARBA00004123"/>
    </source>
</evidence>
<dbReference type="PANTHER" id="PTHR31001:SF56">
    <property type="entry name" value="ZN(2)-C6 FUNGAL-TYPE DOMAIN-CONTAINING PROTEIN"/>
    <property type="match status" value="1"/>
</dbReference>
<dbReference type="GO" id="GO:0006351">
    <property type="term" value="P:DNA-templated transcription"/>
    <property type="evidence" value="ECO:0007669"/>
    <property type="project" value="InterPro"/>
</dbReference>
<evidence type="ECO:0000256" key="3">
    <source>
        <dbReference type="ARBA" id="ARBA00023242"/>
    </source>
</evidence>
<accession>A0A0C9ZGX4</accession>
<dbReference type="OrthoDB" id="424974at2759"/>
<evidence type="ECO:0000313" key="7">
    <source>
        <dbReference type="EMBL" id="KIK19233.1"/>
    </source>
</evidence>
<dbReference type="STRING" id="765257.A0A0C9ZGX4"/>
<dbReference type="PROSITE" id="PS50048">
    <property type="entry name" value="ZN2_CY6_FUNGAL_2"/>
    <property type="match status" value="1"/>
</dbReference>
<keyword evidence="8" id="KW-1185">Reference proteome</keyword>
<dbReference type="InterPro" id="IPR007219">
    <property type="entry name" value="XnlR_reg_dom"/>
</dbReference>
<gene>
    <name evidence="7" type="ORF">PISMIDRAFT_108067</name>
</gene>